<keyword evidence="3" id="KW-1185">Reference proteome</keyword>
<protein>
    <submittedName>
        <fullName evidence="2">Uncharacterized protein</fullName>
    </submittedName>
</protein>
<keyword evidence="1" id="KW-0472">Membrane</keyword>
<feature type="transmembrane region" description="Helical" evidence="1">
    <location>
        <begin position="34"/>
        <end position="55"/>
    </location>
</feature>
<sequence length="71" mass="7562">MRPVSDTLNLLLVNAHWTVTLGLSTSQRIESATAVLCLCLKSGISSLLYLGWAFAMSPWPRGLSVTDPGSG</sequence>
<evidence type="ECO:0000256" key="1">
    <source>
        <dbReference type="SAM" id="Phobius"/>
    </source>
</evidence>
<dbReference type="AlphaFoldDB" id="A0A391NS85"/>
<keyword evidence="1" id="KW-0812">Transmembrane</keyword>
<dbReference type="Proteomes" id="UP000265618">
    <property type="component" value="Unassembled WGS sequence"/>
</dbReference>
<comment type="caution">
    <text evidence="2">The sequence shown here is derived from an EMBL/GenBank/DDBJ whole genome shotgun (WGS) entry which is preliminary data.</text>
</comment>
<name>A0A391NS85_9EUKA</name>
<accession>A0A391NS85</accession>
<proteinExistence type="predicted"/>
<organism evidence="2 3">
    <name type="scientific">Kipferlia bialata</name>
    <dbReference type="NCBI Taxonomy" id="797122"/>
    <lineage>
        <taxon>Eukaryota</taxon>
        <taxon>Metamonada</taxon>
        <taxon>Carpediemonas-like organisms</taxon>
        <taxon>Kipferlia</taxon>
    </lineage>
</organism>
<dbReference type="EMBL" id="BDIP01006185">
    <property type="protein sequence ID" value="GCA64117.1"/>
    <property type="molecule type" value="Genomic_DNA"/>
</dbReference>
<keyword evidence="1" id="KW-1133">Transmembrane helix</keyword>
<evidence type="ECO:0000313" key="3">
    <source>
        <dbReference type="Proteomes" id="UP000265618"/>
    </source>
</evidence>
<gene>
    <name evidence="2" type="ORF">KIPB_013235</name>
</gene>
<reference evidence="2 3" key="1">
    <citation type="journal article" date="2018" name="PLoS ONE">
        <title>The draft genome of Kipferlia bialata reveals reductive genome evolution in fornicate parasites.</title>
        <authorList>
            <person name="Tanifuji G."/>
            <person name="Takabayashi S."/>
            <person name="Kume K."/>
            <person name="Takagi M."/>
            <person name="Nakayama T."/>
            <person name="Kamikawa R."/>
            <person name="Inagaki Y."/>
            <person name="Hashimoto T."/>
        </authorList>
    </citation>
    <scope>NUCLEOTIDE SEQUENCE [LARGE SCALE GENOMIC DNA]</scope>
    <source>
        <strain evidence="2">NY0173</strain>
    </source>
</reference>
<evidence type="ECO:0000313" key="2">
    <source>
        <dbReference type="EMBL" id="GCA64117.1"/>
    </source>
</evidence>